<proteinExistence type="predicted"/>
<dbReference type="AlphaFoldDB" id="A0A1F5Y059"/>
<evidence type="ECO:0000313" key="1">
    <source>
        <dbReference type="EMBL" id="OGF93578.1"/>
    </source>
</evidence>
<sequence>MTHLGERGAIVVTTVAIVADYQGKFPRTTLGYYESDDPVIGDHMLSLRGSSVRLKYPDEFVFVRYLPEYAVD</sequence>
<dbReference type="EMBL" id="MFIQ01000012">
    <property type="protein sequence ID" value="OGF93578.1"/>
    <property type="molecule type" value="Genomic_DNA"/>
</dbReference>
<gene>
    <name evidence="1" type="ORF">A3G54_03265</name>
</gene>
<dbReference type="Proteomes" id="UP000178894">
    <property type="component" value="Unassembled WGS sequence"/>
</dbReference>
<organism evidence="1 2">
    <name type="scientific">Candidatus Giovannonibacteria bacterium RIFCSPLOWO2_12_FULL_44_15</name>
    <dbReference type="NCBI Taxonomy" id="1798364"/>
    <lineage>
        <taxon>Bacteria</taxon>
        <taxon>Candidatus Giovannoniibacteriota</taxon>
    </lineage>
</organism>
<accession>A0A1F5Y059</accession>
<comment type="caution">
    <text evidence="1">The sequence shown here is derived from an EMBL/GenBank/DDBJ whole genome shotgun (WGS) entry which is preliminary data.</text>
</comment>
<dbReference type="STRING" id="1798364.A3G54_03265"/>
<evidence type="ECO:0000313" key="2">
    <source>
        <dbReference type="Proteomes" id="UP000178894"/>
    </source>
</evidence>
<name>A0A1F5Y059_9BACT</name>
<reference evidence="1 2" key="1">
    <citation type="journal article" date="2016" name="Nat. Commun.">
        <title>Thousands of microbial genomes shed light on interconnected biogeochemical processes in an aquifer system.</title>
        <authorList>
            <person name="Anantharaman K."/>
            <person name="Brown C.T."/>
            <person name="Hug L.A."/>
            <person name="Sharon I."/>
            <person name="Castelle C.J."/>
            <person name="Probst A.J."/>
            <person name="Thomas B.C."/>
            <person name="Singh A."/>
            <person name="Wilkins M.J."/>
            <person name="Karaoz U."/>
            <person name="Brodie E.L."/>
            <person name="Williams K.H."/>
            <person name="Hubbard S.S."/>
            <person name="Banfield J.F."/>
        </authorList>
    </citation>
    <scope>NUCLEOTIDE SEQUENCE [LARGE SCALE GENOMIC DNA]</scope>
</reference>
<protein>
    <submittedName>
        <fullName evidence="1">Uncharacterized protein</fullName>
    </submittedName>
</protein>